<proteinExistence type="predicted"/>
<dbReference type="AlphaFoldDB" id="A0A2N1M520"/>
<dbReference type="EMBL" id="LLXL01005157">
    <property type="protein sequence ID" value="PKK56751.1"/>
    <property type="molecule type" value="Genomic_DNA"/>
</dbReference>
<sequence>RVKNEKYAINNWYNYGPSFGKDLILYGGFQGEVSFRNKTSYCFNKSSYDKQIRNTEEKFSVDEYEVFQIINDN</sequence>
<evidence type="ECO:0000313" key="2">
    <source>
        <dbReference type="Proteomes" id="UP000233469"/>
    </source>
</evidence>
<reference evidence="1 2" key="1">
    <citation type="submission" date="2016-04" db="EMBL/GenBank/DDBJ databases">
        <title>Genome analyses suggest a sexual origin of heterokaryosis in a supposedly ancient asexual fungus.</title>
        <authorList>
            <person name="Ropars J."/>
            <person name="Sedzielewska K."/>
            <person name="Noel J."/>
            <person name="Charron P."/>
            <person name="Farinelli L."/>
            <person name="Marton T."/>
            <person name="Kruger M."/>
            <person name="Pelin A."/>
            <person name="Brachmann A."/>
            <person name="Corradi N."/>
        </authorList>
    </citation>
    <scope>NUCLEOTIDE SEQUENCE [LARGE SCALE GENOMIC DNA]</scope>
    <source>
        <strain evidence="1 2">C2</strain>
    </source>
</reference>
<protein>
    <recommendedName>
        <fullName evidence="3">TLDc domain-containing protein</fullName>
    </recommendedName>
</protein>
<accession>A0A2N1M520</accession>
<dbReference type="Proteomes" id="UP000233469">
    <property type="component" value="Unassembled WGS sequence"/>
</dbReference>
<evidence type="ECO:0008006" key="3">
    <source>
        <dbReference type="Google" id="ProtNLM"/>
    </source>
</evidence>
<organism evidence="1 2">
    <name type="scientific">Rhizophagus irregularis</name>
    <dbReference type="NCBI Taxonomy" id="588596"/>
    <lineage>
        <taxon>Eukaryota</taxon>
        <taxon>Fungi</taxon>
        <taxon>Fungi incertae sedis</taxon>
        <taxon>Mucoromycota</taxon>
        <taxon>Glomeromycotina</taxon>
        <taxon>Glomeromycetes</taxon>
        <taxon>Glomerales</taxon>
        <taxon>Glomeraceae</taxon>
        <taxon>Rhizophagus</taxon>
    </lineage>
</organism>
<comment type="caution">
    <text evidence="1">The sequence shown here is derived from an EMBL/GenBank/DDBJ whole genome shotgun (WGS) entry which is preliminary data.</text>
</comment>
<gene>
    <name evidence="1" type="ORF">RhiirC2_799346</name>
</gene>
<name>A0A2N1M520_9GLOM</name>
<evidence type="ECO:0000313" key="1">
    <source>
        <dbReference type="EMBL" id="PKK56751.1"/>
    </source>
</evidence>
<feature type="non-terminal residue" evidence="1">
    <location>
        <position position="1"/>
    </location>
</feature>
<reference evidence="1 2" key="2">
    <citation type="submission" date="2017-10" db="EMBL/GenBank/DDBJ databases">
        <title>Extensive intraspecific genome diversity in a model arbuscular mycorrhizal fungus.</title>
        <authorList>
            <person name="Chen E.C.H."/>
            <person name="Morin E."/>
            <person name="Baudet D."/>
            <person name="Noel J."/>
            <person name="Ndikumana S."/>
            <person name="Charron P."/>
            <person name="St-Onge C."/>
            <person name="Giorgi J."/>
            <person name="Grigoriev I.V."/>
            <person name="Roux C."/>
            <person name="Martin F.M."/>
            <person name="Corradi N."/>
        </authorList>
    </citation>
    <scope>NUCLEOTIDE SEQUENCE [LARGE SCALE GENOMIC DNA]</scope>
    <source>
        <strain evidence="1 2">C2</strain>
    </source>
</reference>